<organism evidence="6 7">
    <name type="scientific">Azospirillum ramasamyi</name>
    <dbReference type="NCBI Taxonomy" id="682998"/>
    <lineage>
        <taxon>Bacteria</taxon>
        <taxon>Pseudomonadati</taxon>
        <taxon>Pseudomonadota</taxon>
        <taxon>Alphaproteobacteria</taxon>
        <taxon>Rhodospirillales</taxon>
        <taxon>Azospirillaceae</taxon>
        <taxon>Azospirillum</taxon>
    </lineage>
</organism>
<protein>
    <recommendedName>
        <fullName evidence="5">Filamentous haemagglutinin FhaB/tRNA nuclease CdiA-like TPS domain-containing protein</fullName>
    </recommendedName>
</protein>
<dbReference type="PANTHER" id="PTHR12338">
    <property type="entry name" value="AUTOTRANSPORTER"/>
    <property type="match status" value="1"/>
</dbReference>
<dbReference type="InterPro" id="IPR050909">
    <property type="entry name" value="Bact_Autotransporter_VF"/>
</dbReference>
<sequence length="2279" mass="222727">MYDHGGMNRAYRLIWNRAKGLWVVAPEMAKGGGYAVGAVALVGMVVASGGAMADPAANALPTGGQVVAGSVSISENGAAMTVTQGSSRGIVNWKSFDVGAGASVDFKQPDASSVTLNRVTQGAGSVIAGKLSANGKVYVVNPNGVLFSKSARVDVGGLVASTADIANQDFMAGRDVFTDQGATGSVINQGSINAHDGGSVVLIGGTVSNQGTINARNGSVALAAGAKVTLDAGANGHLKIEVDSATTAALIENGGLISASGGRVLMTAQGASAAVSSVVSNTGTVEAQTIAHGAGGKAGRIDLLAGMQGGEVKVGGRIDASAPKGGDGGHVETSAATVTITPGAKVTTLADKGKTGNWLIDPYNVTISAAADSGSGFTATANDTVINVTTLTNALASTGVTVTTGTGGSQAGDITVAAPIHWSANTTLTLNAAGDIYIDKDITATGNSAGLVLNYGSGKDYHLRGGARVTLSGSNSAFSAGGSAFTLIRSLNDLNNVRNATATNHAIVADIDASATTGWNGGAGFTPISGVSGQIHGLGHVIDKLFVNRPGASNVALVGNTTNIVRDVTLSNVNITGGSRVGAVVGTASGAKVSNVHVTGSVKGMIEQTGGIVGVTDSSTLLSSSSAATVTGVTQTGGLVGRARYSNISDSYATGPVTGTGAFTGGLVGGTDMGGTLARVYASGKVTGTTDVGGLIGGPVAGGLATTTNAYWDSGTTGQPSSYGNEVSSVNARQQATYAGFDFTNDWVMIAGETRPMLRSQYSTVIATPAALQLMELDLKASYTLGADIDFGSAFTADSGRYAGLWGAGGFVPVGKSGSQFTGSLDGQNHRITGLTIDRPSTPYVGLFGYAGPSAAISNVTLAGGTVTGQSNVGALVGYLRQGTVTNAASGATVIGAGTGAGEVGGLIGVNNAGTVTSSSASGSVTSPGYDVGGLVGLNEYGGVVTKSSASGSVTGTSSGQGYVGGLVGTNGYNAGTGGTISQSYATGTVSSTAGPVGGLVGHNQGAITDSYASGRVIGTGGANTIGGFIGVNGPTGTIANAYATGYVTGPSQVGGFGGYNNNSPSAITNAYWNSQTSGLGTGIGGGGGGITGRTTAQLQGTLPTGFSGTIWGTGAGLYPYFGWSHATTPVAVSGKAYSNAGTTALAGATVAAVTNGTAFGSAVSGADGFYYILGAAGSINAAGALTYLDNHATKGAAFADTVTTAGVTGLDIYGSAVHLVAGKSSLSATRTGYATTRGSFSDTDLSFLSSSSFAPLTTTAGYGVHLSAASGYSLDGSLGSGGLLTLNSGGTFGVSGTVGLTAAGALTVNAPLSWSDAAGLTLTTSDNGNVTLGGAVSAPLGSLTVAAGGTTTSSAAVAVRDFRLTGGTWSQIAGMLPDFAATDFRLTSGATFLRATGGDGSVATPYRIADAYGLQGMGSTSLAAKSFRLAGAIDASGTTTWNAGAGFSPIGTSATPFAGTLDGQGYSISNLTIARPSGSEQGLFGVIGASATVSNVRLSSANVSGLNNVGALAGVNHGTITGSYSDGTVTGAGTDVGNLVGENDGSIANSFATGSTHGTGTNVGGLVGYHLGSGSIANAYATGTVTGGASSNNLGGLVGLNADMATISNSYATGSVTSAATGAHLGGLIGERLGGATSNSFWNTTTSGLTAGIGTGSATGVTGLDSAGMMTLSNFTDAGWDIEDKGGTSTVWRIYEGFTAPLLRSFMTGLTVTGGTATKTYDGSDVSTTVGTLTYNPSPHTASNVLGTARYKASSANAGTYSGTDLTFSGLYSTQFGYDILMTPGTLTVNKAALTVTASNAGKTYDGQAYTGGAGVSYSGFVNGETAGVLGGTLAYGGTAQGAVNAGTYTLTASGLTSGNYDITYAPGTLAIARAALVVTASNAGKTYDGQAYTGGAGVSYSGFVNGETAGVLGGTLAYGGTAQGAVNAGTYTLTASGLTSGNYDITYAPGTLAIARAALVVTANNAGKTYDGLAYTGGAGVSYSGFVNGEAAGVLGGTLAYGGTAQGAVNAGTYTLTASGLTSGNYDITYAPGTLTVNKAALTVTASNAGKTYDGLAYTGGAGVSYSGFVNGETAGVLGGTLAYGGTAQGAVNAGTYALTASGLTSGNYDITYAPGTLAIARAALVVTADSQKVRRRDKASPLTYTVGGAGFGHGDTAETVFSGALSSTDDLRASGGYSITQGTLALVSNNYILAEFIPGVLEVTEAANTDTPTASTLNRVTKPFTDQESNGQLSAAPSNGASSKEYRTAVEPTANLNGSNFPFLTFAPVLIKIDKQ</sequence>
<name>A0A2U9SBN0_9PROT</name>
<evidence type="ECO:0000256" key="2">
    <source>
        <dbReference type="ARBA" id="ARBA00022525"/>
    </source>
</evidence>
<evidence type="ECO:0000313" key="7">
    <source>
        <dbReference type="Proteomes" id="UP000249605"/>
    </source>
</evidence>
<dbReference type="InterPro" id="IPR024973">
    <property type="entry name" value="ESPR"/>
</dbReference>
<gene>
    <name evidence="6" type="ORF">DM194_22030</name>
</gene>
<dbReference type="KEGG" id="azm:DM194_22030"/>
<evidence type="ECO:0000256" key="1">
    <source>
        <dbReference type="ARBA" id="ARBA00004613"/>
    </source>
</evidence>
<dbReference type="SUPFAM" id="SSF51126">
    <property type="entry name" value="Pectin lyase-like"/>
    <property type="match status" value="1"/>
</dbReference>
<dbReference type="Pfam" id="PF07581">
    <property type="entry name" value="Glug"/>
    <property type="match status" value="5"/>
</dbReference>
<dbReference type="Pfam" id="PF18676">
    <property type="entry name" value="MBG_2"/>
    <property type="match status" value="4"/>
</dbReference>
<keyword evidence="6" id="KW-0614">Plasmid</keyword>
<dbReference type="Pfam" id="PF05860">
    <property type="entry name" value="TPS"/>
    <property type="match status" value="1"/>
</dbReference>
<dbReference type="GO" id="GO:0005576">
    <property type="term" value="C:extracellular region"/>
    <property type="evidence" value="ECO:0007669"/>
    <property type="project" value="UniProtKB-SubCell"/>
</dbReference>
<evidence type="ECO:0000313" key="6">
    <source>
        <dbReference type="EMBL" id="AWU96940.1"/>
    </source>
</evidence>
<keyword evidence="2" id="KW-0964">Secreted</keyword>
<comment type="subcellular location">
    <subcellularLocation>
        <location evidence="1">Secreted</location>
    </subcellularLocation>
</comment>
<feature type="domain" description="Filamentous haemagglutinin FhaB/tRNA nuclease CdiA-like TPS" evidence="5">
    <location>
        <begin position="57"/>
        <end position="169"/>
    </location>
</feature>
<dbReference type="NCBIfam" id="TIGR01901">
    <property type="entry name" value="adhes_NPXG"/>
    <property type="match status" value="1"/>
</dbReference>
<dbReference type="PANTHER" id="PTHR12338:SF8">
    <property type="entry name" value="HEME_HEMOPEXIN-BINDING PROTEIN"/>
    <property type="match status" value="1"/>
</dbReference>
<keyword evidence="7" id="KW-1185">Reference proteome</keyword>
<dbReference type="RefSeq" id="WP_111069675.1">
    <property type="nucleotide sequence ID" value="NZ_CP029832.1"/>
</dbReference>
<reference evidence="6 7" key="1">
    <citation type="submission" date="2018-06" db="EMBL/GenBank/DDBJ databases">
        <title>Complete genome sequencing of Azospirillum sp. M2T2B2.</title>
        <authorList>
            <person name="Heo J."/>
            <person name="Kim S.-J."/>
            <person name="Kwon S.-W."/>
            <person name="Anandham R."/>
        </authorList>
    </citation>
    <scope>NUCLEOTIDE SEQUENCE [LARGE SCALE GENOMIC DNA]</scope>
    <source>
        <strain evidence="6 7">M2T2B2</strain>
        <plasmid evidence="6 7">unnamed2</plasmid>
    </source>
</reference>
<dbReference type="OrthoDB" id="1776524at2"/>
<dbReference type="InterPro" id="IPR008638">
    <property type="entry name" value="FhaB/CdiA-like_TPS"/>
</dbReference>
<dbReference type="InterPro" id="IPR011493">
    <property type="entry name" value="GLUG"/>
</dbReference>
<feature type="region of interest" description="Disordered" evidence="4">
    <location>
        <begin position="2227"/>
        <end position="2250"/>
    </location>
</feature>
<evidence type="ECO:0000259" key="5">
    <source>
        <dbReference type="SMART" id="SM00912"/>
    </source>
</evidence>
<evidence type="ECO:0000256" key="4">
    <source>
        <dbReference type="SAM" id="MobiDB-lite"/>
    </source>
</evidence>
<keyword evidence="3" id="KW-0732">Signal</keyword>
<dbReference type="Pfam" id="PF13018">
    <property type="entry name" value="ESPR"/>
    <property type="match status" value="1"/>
</dbReference>
<dbReference type="InterPro" id="IPR037160">
    <property type="entry name" value="DNA_Pol_thumb_sf"/>
</dbReference>
<dbReference type="InterPro" id="IPR041286">
    <property type="entry name" value="MBG_2"/>
</dbReference>
<proteinExistence type="predicted"/>
<dbReference type="InterPro" id="IPR011050">
    <property type="entry name" value="Pectin_lyase_fold/virulence"/>
</dbReference>
<dbReference type="Gene3D" id="3.30.210.10">
    <property type="entry name" value="DNA polymerase, thumb domain"/>
    <property type="match status" value="4"/>
</dbReference>
<dbReference type="Proteomes" id="UP000249605">
    <property type="component" value="Plasmid unnamed2"/>
</dbReference>
<accession>A0A2U9SBN0</accession>
<dbReference type="EMBL" id="CP029832">
    <property type="protein sequence ID" value="AWU96940.1"/>
    <property type="molecule type" value="Genomic_DNA"/>
</dbReference>
<feature type="compositionally biased region" description="Polar residues" evidence="4">
    <location>
        <begin position="2227"/>
        <end position="2245"/>
    </location>
</feature>
<dbReference type="SMART" id="SM00912">
    <property type="entry name" value="Haemagg_act"/>
    <property type="match status" value="1"/>
</dbReference>
<evidence type="ECO:0000256" key="3">
    <source>
        <dbReference type="ARBA" id="ARBA00022729"/>
    </source>
</evidence>
<dbReference type="Gene3D" id="2.160.20.110">
    <property type="match status" value="3"/>
</dbReference>
<dbReference type="Gene3D" id="2.160.20.10">
    <property type="entry name" value="Single-stranded right-handed beta-helix, Pectin lyase-like"/>
    <property type="match status" value="1"/>
</dbReference>
<geneLocation type="plasmid" evidence="6 7">
    <name>unnamed2</name>
</geneLocation>
<dbReference type="InterPro" id="IPR012334">
    <property type="entry name" value="Pectin_lyas_fold"/>
</dbReference>